<gene>
    <name evidence="1" type="ORF">SRAM0439_LOCUS460</name>
</gene>
<sequence length="203" mass="23720">MQGKYFSKKDFDLHYSDYFEGDYDFIELGSADTYNENDIYGSIKNHDEKVLISISIQLAIIGLGNKTYGIVKCNGEEIDIKSYFDKTGIKYSSTLGTKLESGDLTPRRIMRFYRYIIYDYLTKNRNVKSYLYRKYCPILDEKLSFCIFPGFEHMVSPGITDDEVILLIKTYKNLDTRINKNITTRIHRALMAQGYSQEFLSRI</sequence>
<name>A0A7S2ACU4_9EUKA</name>
<accession>A0A7S2ACU4</accession>
<reference evidence="1" key="1">
    <citation type="submission" date="2021-01" db="EMBL/GenBank/DDBJ databases">
        <authorList>
            <person name="Corre E."/>
            <person name="Pelletier E."/>
            <person name="Niang G."/>
            <person name="Scheremetjew M."/>
            <person name="Finn R."/>
            <person name="Kale V."/>
            <person name="Holt S."/>
            <person name="Cochrane G."/>
            <person name="Meng A."/>
            <person name="Brown T."/>
            <person name="Cohen L."/>
        </authorList>
    </citation>
    <scope>NUCLEOTIDE SEQUENCE</scope>
    <source>
        <strain evidence="1">Chinc5</strain>
    </source>
</reference>
<organism evidence="1">
    <name type="scientific">Stereomyxa ramosa</name>
    <dbReference type="NCBI Taxonomy" id="1078864"/>
    <lineage>
        <taxon>Eukaryota</taxon>
        <taxon>Amoebozoa</taxon>
        <taxon>Amoebozoa incertae sedis</taxon>
        <taxon>Stereomyxa</taxon>
    </lineage>
</organism>
<proteinExistence type="predicted"/>
<dbReference type="AlphaFoldDB" id="A0A7S2ACU4"/>
<dbReference type="EMBL" id="HBGP01000925">
    <property type="protein sequence ID" value="CAD9363366.1"/>
    <property type="molecule type" value="Transcribed_RNA"/>
</dbReference>
<protein>
    <submittedName>
        <fullName evidence="1">Uncharacterized protein</fullName>
    </submittedName>
</protein>
<evidence type="ECO:0000313" key="1">
    <source>
        <dbReference type="EMBL" id="CAD9363366.1"/>
    </source>
</evidence>